<organism evidence="1 2">
    <name type="scientific">Auriscalpium vulgare</name>
    <dbReference type="NCBI Taxonomy" id="40419"/>
    <lineage>
        <taxon>Eukaryota</taxon>
        <taxon>Fungi</taxon>
        <taxon>Dikarya</taxon>
        <taxon>Basidiomycota</taxon>
        <taxon>Agaricomycotina</taxon>
        <taxon>Agaricomycetes</taxon>
        <taxon>Russulales</taxon>
        <taxon>Auriscalpiaceae</taxon>
        <taxon>Auriscalpium</taxon>
    </lineage>
</organism>
<dbReference type="EMBL" id="MU276296">
    <property type="protein sequence ID" value="KAI0039507.1"/>
    <property type="molecule type" value="Genomic_DNA"/>
</dbReference>
<reference evidence="1" key="1">
    <citation type="submission" date="2021-02" db="EMBL/GenBank/DDBJ databases">
        <authorList>
            <consortium name="DOE Joint Genome Institute"/>
            <person name="Ahrendt S."/>
            <person name="Looney B.P."/>
            <person name="Miyauchi S."/>
            <person name="Morin E."/>
            <person name="Drula E."/>
            <person name="Courty P.E."/>
            <person name="Chicoki N."/>
            <person name="Fauchery L."/>
            <person name="Kohler A."/>
            <person name="Kuo A."/>
            <person name="Labutti K."/>
            <person name="Pangilinan J."/>
            <person name="Lipzen A."/>
            <person name="Riley R."/>
            <person name="Andreopoulos W."/>
            <person name="He G."/>
            <person name="Johnson J."/>
            <person name="Barry K.W."/>
            <person name="Grigoriev I.V."/>
            <person name="Nagy L."/>
            <person name="Hibbett D."/>
            <person name="Henrissat B."/>
            <person name="Matheny P.B."/>
            <person name="Labbe J."/>
            <person name="Martin F."/>
        </authorList>
    </citation>
    <scope>NUCLEOTIDE SEQUENCE</scope>
    <source>
        <strain evidence="1">FP105234-sp</strain>
    </source>
</reference>
<proteinExistence type="predicted"/>
<sequence length="384" mass="43383">MKPVFHPFWEELPYSNVFVAITPDILHQLYQGMVKHLVAWLTAAFGPAEIDARCSRLPPSHNIRIFKNGLSILSRVTGQEHKDMSRILLGLIVDLQLPDGTPTTHVVRTVRALLDFLYLAQYPSHSDDTLSYLDKALKRFHASKHIFEALGIRAGFNFPKLHALAHYVSSIKLIGTTDNCNTEATERLHIDLAKNAYRSTNHKDVYPQMTKWLERREKVLRHAKFIEWRIKTADNANGPAAPTPPVTRIHIARIPNAKSITFGQLSLRHGAVDFEECLARFLLTQRYPDWTPVQVANVARDIRLPFKTVATFNQLKIRLADAQGIDDAPDIRIAIRARPASLDSLGRAVPGRFDTVLADVADGGDFTVQVLRICRMVLPLHTHR</sequence>
<accession>A0ACB8R6K6</accession>
<gene>
    <name evidence="1" type="ORF">FA95DRAFT_1577560</name>
</gene>
<dbReference type="Proteomes" id="UP000814033">
    <property type="component" value="Unassembled WGS sequence"/>
</dbReference>
<keyword evidence="2" id="KW-1185">Reference proteome</keyword>
<evidence type="ECO:0000313" key="2">
    <source>
        <dbReference type="Proteomes" id="UP000814033"/>
    </source>
</evidence>
<name>A0ACB8R6K6_9AGAM</name>
<protein>
    <submittedName>
        <fullName evidence="1">Uncharacterized protein</fullName>
    </submittedName>
</protein>
<comment type="caution">
    <text evidence="1">The sequence shown here is derived from an EMBL/GenBank/DDBJ whole genome shotgun (WGS) entry which is preliminary data.</text>
</comment>
<reference evidence="1" key="2">
    <citation type="journal article" date="2022" name="New Phytol.">
        <title>Evolutionary transition to the ectomycorrhizal habit in the genomes of a hyperdiverse lineage of mushroom-forming fungi.</title>
        <authorList>
            <person name="Looney B."/>
            <person name="Miyauchi S."/>
            <person name="Morin E."/>
            <person name="Drula E."/>
            <person name="Courty P.E."/>
            <person name="Kohler A."/>
            <person name="Kuo A."/>
            <person name="LaButti K."/>
            <person name="Pangilinan J."/>
            <person name="Lipzen A."/>
            <person name="Riley R."/>
            <person name="Andreopoulos W."/>
            <person name="He G."/>
            <person name="Johnson J."/>
            <person name="Nolan M."/>
            <person name="Tritt A."/>
            <person name="Barry K.W."/>
            <person name="Grigoriev I.V."/>
            <person name="Nagy L.G."/>
            <person name="Hibbett D."/>
            <person name="Henrissat B."/>
            <person name="Matheny P.B."/>
            <person name="Labbe J."/>
            <person name="Martin F.M."/>
        </authorList>
    </citation>
    <scope>NUCLEOTIDE SEQUENCE</scope>
    <source>
        <strain evidence="1">FP105234-sp</strain>
    </source>
</reference>
<evidence type="ECO:0000313" key="1">
    <source>
        <dbReference type="EMBL" id="KAI0039507.1"/>
    </source>
</evidence>